<feature type="binding site" evidence="15">
    <location>
        <position position="314"/>
    </location>
    <ligand>
        <name>Mg(2+)</name>
        <dbReference type="ChEBI" id="CHEBI:18420"/>
        <label>2</label>
    </ligand>
</feature>
<evidence type="ECO:0000256" key="5">
    <source>
        <dbReference type="ARBA" id="ARBA00022741"/>
    </source>
</evidence>
<dbReference type="GO" id="GO:0008360">
    <property type="term" value="P:regulation of cell shape"/>
    <property type="evidence" value="ECO:0007669"/>
    <property type="project" value="UniProtKB-KW"/>
</dbReference>
<dbReference type="GO" id="GO:0009252">
    <property type="term" value="P:peptidoglycan biosynthetic process"/>
    <property type="evidence" value="ECO:0007669"/>
    <property type="project" value="UniProtKB-UniRule"/>
</dbReference>
<dbReference type="Pfam" id="PF07478">
    <property type="entry name" value="Dala_Dala_lig_C"/>
    <property type="match status" value="1"/>
</dbReference>
<keyword evidence="4 15" id="KW-0479">Metal-binding</keyword>
<dbReference type="InterPro" id="IPR016185">
    <property type="entry name" value="PreATP-grasp_dom_sf"/>
</dbReference>
<organism evidence="18 19">
    <name type="scientific">Candidatus Pristimantibacillus lignocellulolyticus</name>
    <dbReference type="NCBI Taxonomy" id="2994561"/>
    <lineage>
        <taxon>Bacteria</taxon>
        <taxon>Bacillati</taxon>
        <taxon>Bacillota</taxon>
        <taxon>Bacilli</taxon>
        <taxon>Bacillales</taxon>
        <taxon>Paenibacillaceae</taxon>
        <taxon>Candidatus Pristimantibacillus</taxon>
    </lineage>
</organism>
<dbReference type="Gene3D" id="3.30.470.20">
    <property type="entry name" value="ATP-grasp fold, B domain"/>
    <property type="match status" value="1"/>
</dbReference>
<dbReference type="EC" id="6.3.2.4" evidence="12"/>
<dbReference type="PANTHER" id="PTHR23132">
    <property type="entry name" value="D-ALANINE--D-ALANINE LIGASE"/>
    <property type="match status" value="1"/>
</dbReference>
<feature type="active site" evidence="13">
    <location>
        <position position="16"/>
    </location>
</feature>
<evidence type="ECO:0000256" key="12">
    <source>
        <dbReference type="HAMAP-Rule" id="MF_00047"/>
    </source>
</evidence>
<dbReference type="InterPro" id="IPR005905">
    <property type="entry name" value="D_ala_D_ala"/>
</dbReference>
<dbReference type="InterPro" id="IPR011761">
    <property type="entry name" value="ATP-grasp"/>
</dbReference>
<evidence type="ECO:0000256" key="16">
    <source>
        <dbReference type="PROSITE-ProRule" id="PRU00409"/>
    </source>
</evidence>
<keyword evidence="10 15" id="KW-0464">Manganese</keyword>
<keyword evidence="11 12" id="KW-0961">Cell wall biogenesis/degradation</keyword>
<feature type="binding site" evidence="14">
    <location>
        <begin position="221"/>
        <end position="228"/>
    </location>
    <ligand>
        <name>ATP</name>
        <dbReference type="ChEBI" id="CHEBI:30616"/>
    </ligand>
</feature>
<feature type="binding site" evidence="15">
    <location>
        <position position="301"/>
    </location>
    <ligand>
        <name>Mg(2+)</name>
        <dbReference type="ChEBI" id="CHEBI:18420"/>
        <label>1</label>
    </ligand>
</feature>
<dbReference type="HAMAP" id="MF_00047">
    <property type="entry name" value="Dala_Dala_lig"/>
    <property type="match status" value="1"/>
</dbReference>
<dbReference type="InterPro" id="IPR011127">
    <property type="entry name" value="Dala_Dala_lig_N"/>
</dbReference>
<reference evidence="18" key="1">
    <citation type="submission" date="2022-05" db="EMBL/GenBank/DDBJ databases">
        <title>Novel bacterial taxa in a minimal lignocellulolytic consortium and its capacity to transform plastics disclosed by genome-resolved metagenomics.</title>
        <authorList>
            <person name="Rodriguez C.A.D."/>
            <person name="Diaz-Garcia L."/>
            <person name="Herrera K."/>
            <person name="Tarazona N.A."/>
            <person name="Sproer C."/>
            <person name="Overmann J."/>
            <person name="Jimenez D.J."/>
        </authorList>
    </citation>
    <scope>NUCLEOTIDE SEQUENCE</scope>
    <source>
        <strain evidence="18">MAG5</strain>
    </source>
</reference>
<comment type="pathway">
    <text evidence="12">Cell wall biogenesis; peptidoglycan biosynthesis.</text>
</comment>
<evidence type="ECO:0000256" key="1">
    <source>
        <dbReference type="ARBA" id="ARBA00001936"/>
    </source>
</evidence>
<accession>A0A9J6ZEK6</accession>
<dbReference type="AlphaFoldDB" id="A0A9J6ZEK6"/>
<keyword evidence="7 15" id="KW-0460">Magnesium</keyword>
<feature type="binding site" evidence="14">
    <location>
        <begin position="191"/>
        <end position="192"/>
    </location>
    <ligand>
        <name>ATP</name>
        <dbReference type="ChEBI" id="CHEBI:30616"/>
    </ligand>
</feature>
<gene>
    <name evidence="12" type="primary">ddl</name>
    <name evidence="18" type="ORF">NAG76_22720</name>
</gene>
<dbReference type="PANTHER" id="PTHR23132:SF25">
    <property type="entry name" value="D-ALANINE--D-ALANINE LIGASE A"/>
    <property type="match status" value="1"/>
</dbReference>
<dbReference type="GO" id="GO:0005829">
    <property type="term" value="C:cytosol"/>
    <property type="evidence" value="ECO:0007669"/>
    <property type="project" value="TreeGrafter"/>
</dbReference>
<feature type="binding site" evidence="14">
    <location>
        <begin position="313"/>
        <end position="314"/>
    </location>
    <ligand>
        <name>ATP</name>
        <dbReference type="ChEBI" id="CHEBI:30616"/>
    </ligand>
</feature>
<keyword evidence="9 12" id="KW-0573">Peptidoglycan synthesis</keyword>
<evidence type="ECO:0000256" key="13">
    <source>
        <dbReference type="PIRSR" id="PIRSR039102-1"/>
    </source>
</evidence>
<comment type="similarity">
    <text evidence="2 12">Belongs to the D-alanine--D-alanine ligase family.</text>
</comment>
<evidence type="ECO:0000313" key="18">
    <source>
        <dbReference type="EMBL" id="URN94594.1"/>
    </source>
</evidence>
<dbReference type="GO" id="GO:0008716">
    <property type="term" value="F:D-alanine-D-alanine ligase activity"/>
    <property type="evidence" value="ECO:0007669"/>
    <property type="project" value="UniProtKB-UniRule"/>
</dbReference>
<name>A0A9J6ZEK6_9BACL</name>
<feature type="active site" evidence="13">
    <location>
        <position position="325"/>
    </location>
</feature>
<feature type="active site" evidence="13">
    <location>
        <position position="191"/>
    </location>
</feature>
<evidence type="ECO:0000256" key="15">
    <source>
        <dbReference type="PIRSR" id="PIRSR039102-3"/>
    </source>
</evidence>
<dbReference type="Gene3D" id="3.30.1490.20">
    <property type="entry name" value="ATP-grasp fold, A domain"/>
    <property type="match status" value="1"/>
</dbReference>
<feature type="domain" description="ATP-grasp" evidence="17">
    <location>
        <begin position="144"/>
        <end position="347"/>
    </location>
</feature>
<dbReference type="SUPFAM" id="SSF56059">
    <property type="entry name" value="Glutathione synthetase ATP-binding domain-like"/>
    <property type="match status" value="1"/>
</dbReference>
<keyword evidence="6 16" id="KW-0067">ATP-binding</keyword>
<evidence type="ECO:0000256" key="9">
    <source>
        <dbReference type="ARBA" id="ARBA00022984"/>
    </source>
</evidence>
<evidence type="ECO:0000259" key="17">
    <source>
        <dbReference type="PROSITE" id="PS50975"/>
    </source>
</evidence>
<dbReference type="InterPro" id="IPR000291">
    <property type="entry name" value="D-Ala_lig_Van_CS"/>
</dbReference>
<feature type="binding site" evidence="14">
    <location>
        <begin position="183"/>
        <end position="185"/>
    </location>
    <ligand>
        <name>ATP</name>
        <dbReference type="ChEBI" id="CHEBI:30616"/>
    </ligand>
</feature>
<dbReference type="PIRSF" id="PIRSF039102">
    <property type="entry name" value="Ddl/VanB"/>
    <property type="match status" value="1"/>
</dbReference>
<sequence>MNRLKVVVLFGGMSTEYQVSLQSAAAVIDNIAYDKYEVMCIGITEEGKWLHYVGDIQRIRDDSWHQVESCRAAIFNVDRSQPGIMLLGEDGRYQHIHVDCVFPVLHGKNGEDGTVQGLLQLSGIPYVGCDTKSSAVSMDKVFAQDLVKSAGIATTDYFYVTKYTYDDKRIDSLIKKSFGYPIFVKPSSSGSSVGITKVYDATSLDQAVQHAFKFDGKVICEKEVRGIEVGCAVYGNVELATGVIGEIEPSRDFLDYDDKYLLGEIKQHVPARISLALLEEVRQRGMEVYRILGCMGMSRVDFFITPEGEILFNEINTMPGFTASSRYPAMIAAAGISYSDLIDRLIELARE</sequence>
<dbReference type="PROSITE" id="PS00844">
    <property type="entry name" value="DALA_DALA_LIGASE_2"/>
    <property type="match status" value="1"/>
</dbReference>
<dbReference type="EMBL" id="CP097899">
    <property type="protein sequence ID" value="URN94594.1"/>
    <property type="molecule type" value="Genomic_DNA"/>
</dbReference>
<evidence type="ECO:0000256" key="2">
    <source>
        <dbReference type="ARBA" id="ARBA00010871"/>
    </source>
</evidence>
<evidence type="ECO:0000256" key="8">
    <source>
        <dbReference type="ARBA" id="ARBA00022960"/>
    </source>
</evidence>
<dbReference type="PROSITE" id="PS00843">
    <property type="entry name" value="DALA_DALA_LIGASE_1"/>
    <property type="match status" value="1"/>
</dbReference>
<dbReference type="PROSITE" id="PS50975">
    <property type="entry name" value="ATP_GRASP"/>
    <property type="match status" value="1"/>
</dbReference>
<keyword evidence="5 14" id="KW-0547">Nucleotide-binding</keyword>
<evidence type="ECO:0000313" key="19">
    <source>
        <dbReference type="Proteomes" id="UP001056756"/>
    </source>
</evidence>
<dbReference type="KEGG" id="plig:NAG76_22720"/>
<dbReference type="SUPFAM" id="SSF52440">
    <property type="entry name" value="PreATP-grasp domain"/>
    <property type="match status" value="1"/>
</dbReference>
<dbReference type="Gene3D" id="3.40.50.20">
    <property type="match status" value="1"/>
</dbReference>
<dbReference type="GO" id="GO:0005524">
    <property type="term" value="F:ATP binding"/>
    <property type="evidence" value="ECO:0007669"/>
    <property type="project" value="UniProtKB-UniRule"/>
</dbReference>
<comment type="subcellular location">
    <subcellularLocation>
        <location evidence="12">Cytoplasm</location>
    </subcellularLocation>
</comment>
<evidence type="ECO:0000256" key="14">
    <source>
        <dbReference type="PIRSR" id="PIRSR039102-2"/>
    </source>
</evidence>
<evidence type="ECO:0000256" key="4">
    <source>
        <dbReference type="ARBA" id="ARBA00022723"/>
    </source>
</evidence>
<feature type="binding site" evidence="15">
    <location>
        <position position="316"/>
    </location>
    <ligand>
        <name>Mg(2+)</name>
        <dbReference type="ChEBI" id="CHEBI:18420"/>
        <label>2</label>
    </ligand>
</feature>
<evidence type="ECO:0000256" key="11">
    <source>
        <dbReference type="ARBA" id="ARBA00023316"/>
    </source>
</evidence>
<feature type="binding site" evidence="14">
    <location>
        <position position="140"/>
    </location>
    <ligand>
        <name>ATP</name>
        <dbReference type="ChEBI" id="CHEBI:30616"/>
    </ligand>
</feature>
<dbReference type="GO" id="GO:0071555">
    <property type="term" value="P:cell wall organization"/>
    <property type="evidence" value="ECO:0007669"/>
    <property type="project" value="UniProtKB-KW"/>
</dbReference>
<dbReference type="InterPro" id="IPR013815">
    <property type="entry name" value="ATP_grasp_subdomain_1"/>
</dbReference>
<evidence type="ECO:0000256" key="6">
    <source>
        <dbReference type="ARBA" id="ARBA00022840"/>
    </source>
</evidence>
<comment type="cofactor">
    <cofactor evidence="15">
        <name>Mg(2+)</name>
        <dbReference type="ChEBI" id="CHEBI:18420"/>
    </cofactor>
    <cofactor evidence="15">
        <name>Mn(2+)</name>
        <dbReference type="ChEBI" id="CHEBI:29035"/>
    </cofactor>
    <text evidence="15">Binds 2 magnesium or manganese ions per subunit.</text>
</comment>
<evidence type="ECO:0000256" key="10">
    <source>
        <dbReference type="ARBA" id="ARBA00023211"/>
    </source>
</evidence>
<dbReference type="Proteomes" id="UP001056756">
    <property type="component" value="Chromosome"/>
</dbReference>
<dbReference type="GO" id="GO:0046872">
    <property type="term" value="F:metal ion binding"/>
    <property type="evidence" value="ECO:0007669"/>
    <property type="project" value="UniProtKB-KW"/>
</dbReference>
<comment type="catalytic activity">
    <reaction evidence="12">
        <text>2 D-alanine + ATP = D-alanyl-D-alanine + ADP + phosphate + H(+)</text>
        <dbReference type="Rhea" id="RHEA:11224"/>
        <dbReference type="ChEBI" id="CHEBI:15378"/>
        <dbReference type="ChEBI" id="CHEBI:30616"/>
        <dbReference type="ChEBI" id="CHEBI:43474"/>
        <dbReference type="ChEBI" id="CHEBI:57416"/>
        <dbReference type="ChEBI" id="CHEBI:57822"/>
        <dbReference type="ChEBI" id="CHEBI:456216"/>
        <dbReference type="EC" id="6.3.2.4"/>
    </reaction>
</comment>
<comment type="function">
    <text evidence="12">Cell wall formation.</text>
</comment>
<protein>
    <recommendedName>
        <fullName evidence="12">D-alanine--D-alanine ligase</fullName>
        <ecNumber evidence="12">6.3.2.4</ecNumber>
    </recommendedName>
    <alternativeName>
        <fullName evidence="12">D-Ala-D-Ala ligase</fullName>
    </alternativeName>
    <alternativeName>
        <fullName evidence="12">D-alanylalanine synthetase</fullName>
    </alternativeName>
</protein>
<dbReference type="NCBIfam" id="NF002528">
    <property type="entry name" value="PRK01966.1-4"/>
    <property type="match status" value="1"/>
</dbReference>
<proteinExistence type="inferred from homology"/>
<dbReference type="Pfam" id="PF01820">
    <property type="entry name" value="Dala_Dala_lig_N"/>
    <property type="match status" value="1"/>
</dbReference>
<dbReference type="NCBIfam" id="TIGR01205">
    <property type="entry name" value="D_ala_D_alaTIGR"/>
    <property type="match status" value="1"/>
</dbReference>
<dbReference type="InterPro" id="IPR011095">
    <property type="entry name" value="Dala_Dala_lig_C"/>
</dbReference>
<keyword evidence="12" id="KW-0963">Cytoplasm</keyword>
<evidence type="ECO:0000256" key="7">
    <source>
        <dbReference type="ARBA" id="ARBA00022842"/>
    </source>
</evidence>
<feature type="binding site" evidence="15">
    <location>
        <position position="314"/>
    </location>
    <ligand>
        <name>Mg(2+)</name>
        <dbReference type="ChEBI" id="CHEBI:18420"/>
        <label>1</label>
    </ligand>
</feature>
<keyword evidence="3 12" id="KW-0436">Ligase</keyword>
<comment type="cofactor">
    <cofactor evidence="1">
        <name>Mn(2+)</name>
        <dbReference type="ChEBI" id="CHEBI:29035"/>
    </cofactor>
</comment>
<keyword evidence="8 12" id="KW-0133">Cell shape</keyword>
<evidence type="ECO:0000256" key="3">
    <source>
        <dbReference type="ARBA" id="ARBA00022598"/>
    </source>
</evidence>